<keyword evidence="3" id="KW-1185">Reference proteome</keyword>
<feature type="domain" description="IDEAL" evidence="1">
    <location>
        <begin position="25"/>
        <end position="66"/>
    </location>
</feature>
<dbReference type="SMART" id="SM00914">
    <property type="entry name" value="IDEAL"/>
    <property type="match status" value="1"/>
</dbReference>
<dbReference type="InterPro" id="IPR027393">
    <property type="entry name" value="Virus_scaffolding_prot_C"/>
</dbReference>
<name>A0A2S7N076_9BACI</name>
<dbReference type="EMBL" id="PKOZ01000004">
    <property type="protein sequence ID" value="PQD95491.1"/>
    <property type="molecule type" value="Genomic_DNA"/>
</dbReference>
<protein>
    <recommendedName>
        <fullName evidence="1">IDEAL domain-containing protein</fullName>
    </recommendedName>
</protein>
<dbReference type="InterPro" id="IPR014957">
    <property type="entry name" value="IDEAL_dom"/>
</dbReference>
<evidence type="ECO:0000313" key="2">
    <source>
        <dbReference type="EMBL" id="PQD95491.1"/>
    </source>
</evidence>
<dbReference type="OrthoDB" id="2969764at2"/>
<comment type="caution">
    <text evidence="2">The sequence shown here is derived from an EMBL/GenBank/DDBJ whole genome shotgun (WGS) entry which is preliminary data.</text>
</comment>
<evidence type="ECO:0000313" key="3">
    <source>
        <dbReference type="Proteomes" id="UP000239663"/>
    </source>
</evidence>
<accession>A0A2S7N076</accession>
<dbReference type="Gene3D" id="4.10.810.10">
    <property type="entry name" value="Virus Scaffolding Protein, Chain A"/>
    <property type="match status" value="1"/>
</dbReference>
<proteinExistence type="predicted"/>
<sequence>MNHEKANTDMVNADVTAAQGLTEEVLVDMMIYEAQLTHAKRKLKDKIDMVLDKRDKELFLQLSSELIELEKNFGN</sequence>
<evidence type="ECO:0000259" key="1">
    <source>
        <dbReference type="SMART" id="SM00914"/>
    </source>
</evidence>
<dbReference type="AlphaFoldDB" id="A0A2S7N076"/>
<organism evidence="2 3">
    <name type="scientific">Pradoshia eiseniae</name>
    <dbReference type="NCBI Taxonomy" id="2064768"/>
    <lineage>
        <taxon>Bacteria</taxon>
        <taxon>Bacillati</taxon>
        <taxon>Bacillota</taxon>
        <taxon>Bacilli</taxon>
        <taxon>Bacillales</taxon>
        <taxon>Bacillaceae</taxon>
        <taxon>Pradoshia</taxon>
    </lineage>
</organism>
<gene>
    <name evidence="2" type="ORF">CYL18_09410</name>
</gene>
<dbReference type="Proteomes" id="UP000239663">
    <property type="component" value="Unassembled WGS sequence"/>
</dbReference>
<reference evidence="2 3" key="1">
    <citation type="submission" date="2017-12" db="EMBL/GenBank/DDBJ databases">
        <title>Taxonomic description and draft genome of Pradoshia cofamensis Gen. nov., sp. nov., a thermotolerant bacillale isolated from anterior gut of earthworm Eisenia fetida.</title>
        <authorList>
            <person name="Saha T."/>
            <person name="Chakraborty R."/>
        </authorList>
    </citation>
    <scope>NUCLEOTIDE SEQUENCE [LARGE SCALE GENOMIC DNA]</scope>
    <source>
        <strain evidence="2 3">EAG3</strain>
    </source>
</reference>
<dbReference type="RefSeq" id="WP_104849246.1">
    <property type="nucleotide sequence ID" value="NZ_PKOZ01000004.1"/>
</dbReference>
<dbReference type="Pfam" id="PF08858">
    <property type="entry name" value="IDEAL"/>
    <property type="match status" value="1"/>
</dbReference>